<dbReference type="PANTHER" id="PTHR43740:SF2">
    <property type="entry name" value="LEUCINE--TRNA LIGASE, MITOCHONDRIAL"/>
    <property type="match status" value="1"/>
</dbReference>
<dbReference type="EMBL" id="MGES01000036">
    <property type="protein sequence ID" value="OGL88628.1"/>
    <property type="molecule type" value="Genomic_DNA"/>
</dbReference>
<keyword evidence="7 9" id="KW-0030">Aminoacyl-tRNA synthetase</keyword>
<dbReference type="GO" id="GO:0005524">
    <property type="term" value="F:ATP binding"/>
    <property type="evidence" value="ECO:0007669"/>
    <property type="project" value="UniProtKB-KW"/>
</dbReference>
<comment type="similarity">
    <text evidence="1 9">Belongs to the class-I aminoacyl-tRNA synthetase family.</text>
</comment>
<evidence type="ECO:0000256" key="1">
    <source>
        <dbReference type="ARBA" id="ARBA00005594"/>
    </source>
</evidence>
<dbReference type="SUPFAM" id="SSF50677">
    <property type="entry name" value="ValRS/IleRS/LeuRS editing domain"/>
    <property type="match status" value="1"/>
</dbReference>
<organism evidence="12 13">
    <name type="scientific">Candidatus Uhrbacteria bacterium RIFCSPLOWO2_02_FULL_51_9</name>
    <dbReference type="NCBI Taxonomy" id="1802410"/>
    <lineage>
        <taxon>Bacteria</taxon>
        <taxon>Candidatus Uhriibacteriota</taxon>
    </lineage>
</organism>
<dbReference type="Pfam" id="PF00133">
    <property type="entry name" value="tRNA-synt_1"/>
    <property type="match status" value="1"/>
</dbReference>
<evidence type="ECO:0000256" key="9">
    <source>
        <dbReference type="RuleBase" id="RU363035"/>
    </source>
</evidence>
<feature type="domain" description="Aminoacyl-tRNA synthetase class Ia" evidence="10">
    <location>
        <begin position="14"/>
        <end position="214"/>
    </location>
</feature>
<dbReference type="InterPro" id="IPR009008">
    <property type="entry name" value="Val/Leu/Ile-tRNA-synth_edit"/>
</dbReference>
<dbReference type="InterPro" id="IPR019646">
    <property type="entry name" value="Aminoglyc_AdlTrfase"/>
</dbReference>
<feature type="non-terminal residue" evidence="12">
    <location>
        <position position="747"/>
    </location>
</feature>
<dbReference type="PANTHER" id="PTHR43740">
    <property type="entry name" value="LEUCYL-TRNA SYNTHETASE"/>
    <property type="match status" value="1"/>
</dbReference>
<dbReference type="GO" id="GO:0002161">
    <property type="term" value="F:aminoacyl-tRNA deacylase activity"/>
    <property type="evidence" value="ECO:0007669"/>
    <property type="project" value="InterPro"/>
</dbReference>
<dbReference type="InterPro" id="IPR002300">
    <property type="entry name" value="aa-tRNA-synth_Ia"/>
</dbReference>
<keyword evidence="5 9" id="KW-0067">ATP-binding</keyword>
<evidence type="ECO:0000256" key="8">
    <source>
        <dbReference type="NCBIfam" id="TIGR00396"/>
    </source>
</evidence>
<evidence type="ECO:0000313" key="13">
    <source>
        <dbReference type="Proteomes" id="UP000176678"/>
    </source>
</evidence>
<dbReference type="InterPro" id="IPR001412">
    <property type="entry name" value="aa-tRNA-synth_I_CS"/>
</dbReference>
<dbReference type="Proteomes" id="UP000176678">
    <property type="component" value="Unassembled WGS sequence"/>
</dbReference>
<dbReference type="Gene3D" id="1.10.730.10">
    <property type="entry name" value="Isoleucyl-tRNA Synthetase, Domain 1"/>
    <property type="match status" value="1"/>
</dbReference>
<dbReference type="Gene3D" id="3.90.740.10">
    <property type="entry name" value="Valyl/Leucyl/Isoleucyl-tRNA synthetase, editing domain"/>
    <property type="match status" value="1"/>
</dbReference>
<name>A0A1F7VET4_9BACT</name>
<dbReference type="SUPFAM" id="SSF81301">
    <property type="entry name" value="Nucleotidyltransferase"/>
    <property type="match status" value="1"/>
</dbReference>
<evidence type="ECO:0000256" key="3">
    <source>
        <dbReference type="ARBA" id="ARBA00022598"/>
    </source>
</evidence>
<protein>
    <recommendedName>
        <fullName evidence="2 8">Leucine--tRNA ligase</fullName>
        <ecNumber evidence="2 8">6.1.1.4</ecNumber>
    </recommendedName>
</protein>
<dbReference type="EC" id="6.1.1.4" evidence="2 8"/>
<evidence type="ECO:0000256" key="7">
    <source>
        <dbReference type="ARBA" id="ARBA00023146"/>
    </source>
</evidence>
<keyword evidence="3 9" id="KW-0436">Ligase</keyword>
<dbReference type="PROSITE" id="PS00178">
    <property type="entry name" value="AA_TRNA_LIGASE_I"/>
    <property type="match status" value="1"/>
</dbReference>
<evidence type="ECO:0000313" key="12">
    <source>
        <dbReference type="EMBL" id="OGL88628.1"/>
    </source>
</evidence>
<sequence>MSQSAYDFKKIEKKWQAFWEKHGIFTASDDAIKPKFYGLIEFPYPSGAGLHVGHPRSYTALDVITRKKRMEGFNVLFPIGWDAFGLPAEQYAVKTGTHPAITTKKNIAIYKRQLQSLGLGFDWSREVNTTDPEYYRWTQWIFLQLFKQGLAYKAKAAINWCLSCKIGLANEEVVDGKCERCGGPVEKREKEQWMLRITQYADRLIDDVQYLDYIEPVKIQQRNWIGRSEGVRIKFPLPDMQEPEFGGEHFQNFLEVFTTRPDTVFGATYMVIAPEHPLIEKCRAQITNGTEVQKYIDATRKKSDLERTDLAKEKTGVELKGIRARNPLTDEDIPIWVADYVLPQYGAGAIMAVPAHDQRDFEFAKKYKLPMKIVTCPHYPKQSCPVLKEAFLGEGHNIESDFLNGLPTSEAKQKIVVWLEEHGVGSRDVQYKLRDWVFSRQRYWGEPIPMVQCDACAEKSKYGDGWVPLSEDVLPLKLPEIKKYEVADTGESPLAKITKWVKTKCPQCGGPARRETDTMPNWAGSSWYFMRYAAPLDKQFFNHAEWHRDEIQPNDLDKRLFALLKHLKALCGSVEIPFWVAGSMMMNGLGRKLWRHMHDIDMFVRGEDFEHLLDVLRADGFIIHEEHNGWNRVEKDGCQIEICPATPLDGELYTHLRHGQEQVLHRYDLERAERGWLWGVTFRTISPMYMLRFYLFLREKFPETRDAKADAEKIEFLKQYLAYPLNYWMPVTWYNGGMEHVTLHVLY</sequence>
<evidence type="ECO:0000256" key="5">
    <source>
        <dbReference type="ARBA" id="ARBA00022840"/>
    </source>
</evidence>
<dbReference type="Pfam" id="PF10706">
    <property type="entry name" value="Aminoglyc_resit"/>
    <property type="match status" value="1"/>
</dbReference>
<dbReference type="Gene3D" id="3.30.460.40">
    <property type="match status" value="1"/>
</dbReference>
<dbReference type="STRING" id="1802410.A3H75_01035"/>
<proteinExistence type="inferred from homology"/>
<dbReference type="InterPro" id="IPR014729">
    <property type="entry name" value="Rossmann-like_a/b/a_fold"/>
</dbReference>
<dbReference type="NCBIfam" id="TIGR00396">
    <property type="entry name" value="leuS_bact"/>
    <property type="match status" value="1"/>
</dbReference>
<dbReference type="InterPro" id="IPR025709">
    <property type="entry name" value="Leu_tRNA-synth_edit"/>
</dbReference>
<keyword evidence="6 9" id="KW-0648">Protein biosynthesis</keyword>
<dbReference type="Pfam" id="PF13603">
    <property type="entry name" value="tRNA-synt_1_2"/>
    <property type="match status" value="1"/>
</dbReference>
<comment type="caution">
    <text evidence="12">The sequence shown here is derived from an EMBL/GenBank/DDBJ whole genome shotgun (WGS) entry which is preliminary data.</text>
</comment>
<gene>
    <name evidence="12" type="ORF">A3H75_01035</name>
</gene>
<dbReference type="Gene3D" id="3.40.50.620">
    <property type="entry name" value="HUPs"/>
    <property type="match status" value="1"/>
</dbReference>
<dbReference type="PRINTS" id="PR00985">
    <property type="entry name" value="TRNASYNTHLEU"/>
</dbReference>
<keyword evidence="4 9" id="KW-0547">Nucleotide-binding</keyword>
<dbReference type="InterPro" id="IPR002302">
    <property type="entry name" value="Leu-tRNA-ligase"/>
</dbReference>
<evidence type="ECO:0000259" key="10">
    <source>
        <dbReference type="Pfam" id="PF00133"/>
    </source>
</evidence>
<evidence type="ECO:0000256" key="6">
    <source>
        <dbReference type="ARBA" id="ARBA00022917"/>
    </source>
</evidence>
<evidence type="ECO:0000259" key="11">
    <source>
        <dbReference type="Pfam" id="PF13603"/>
    </source>
</evidence>
<feature type="domain" description="Leucyl-tRNA synthetase editing" evidence="11">
    <location>
        <begin position="222"/>
        <end position="419"/>
    </location>
</feature>
<dbReference type="InterPro" id="IPR043519">
    <property type="entry name" value="NT_sf"/>
</dbReference>
<dbReference type="GO" id="GO:0005829">
    <property type="term" value="C:cytosol"/>
    <property type="evidence" value="ECO:0007669"/>
    <property type="project" value="TreeGrafter"/>
</dbReference>
<dbReference type="GO" id="GO:0006429">
    <property type="term" value="P:leucyl-tRNA aminoacylation"/>
    <property type="evidence" value="ECO:0007669"/>
    <property type="project" value="UniProtKB-UniRule"/>
</dbReference>
<dbReference type="GO" id="GO:0004823">
    <property type="term" value="F:leucine-tRNA ligase activity"/>
    <property type="evidence" value="ECO:0007669"/>
    <property type="project" value="UniProtKB-UniRule"/>
</dbReference>
<dbReference type="AlphaFoldDB" id="A0A1F7VET4"/>
<reference evidence="12 13" key="1">
    <citation type="journal article" date="2016" name="Nat. Commun.">
        <title>Thousands of microbial genomes shed light on interconnected biogeochemical processes in an aquifer system.</title>
        <authorList>
            <person name="Anantharaman K."/>
            <person name="Brown C.T."/>
            <person name="Hug L.A."/>
            <person name="Sharon I."/>
            <person name="Castelle C.J."/>
            <person name="Probst A.J."/>
            <person name="Thomas B.C."/>
            <person name="Singh A."/>
            <person name="Wilkins M.J."/>
            <person name="Karaoz U."/>
            <person name="Brodie E.L."/>
            <person name="Williams K.H."/>
            <person name="Hubbard S.S."/>
            <person name="Banfield J.F."/>
        </authorList>
    </citation>
    <scope>NUCLEOTIDE SEQUENCE [LARGE SCALE GENOMIC DNA]</scope>
</reference>
<accession>A0A1F7VET4</accession>
<evidence type="ECO:0000256" key="2">
    <source>
        <dbReference type="ARBA" id="ARBA00013164"/>
    </source>
</evidence>
<evidence type="ECO:0000256" key="4">
    <source>
        <dbReference type="ARBA" id="ARBA00022741"/>
    </source>
</evidence>
<dbReference type="FunFam" id="3.40.50.620:FF:000077">
    <property type="entry name" value="Leucine--tRNA ligase"/>
    <property type="match status" value="1"/>
</dbReference>
<dbReference type="SUPFAM" id="SSF52374">
    <property type="entry name" value="Nucleotidylyl transferase"/>
    <property type="match status" value="1"/>
</dbReference>